<protein>
    <submittedName>
        <fullName evidence="2">Uncharacterized protein</fullName>
    </submittedName>
</protein>
<dbReference type="RefSeq" id="XP_041184927.1">
    <property type="nucleotide sequence ID" value="XM_041333850.1"/>
</dbReference>
<comment type="caution">
    <text evidence="2">The sequence shown here is derived from an EMBL/GenBank/DDBJ whole genome shotgun (WGS) entry which is preliminary data.</text>
</comment>
<dbReference type="GeneID" id="64627867"/>
<feature type="region of interest" description="Disordered" evidence="1">
    <location>
        <begin position="1"/>
        <end position="44"/>
    </location>
</feature>
<proteinExistence type="predicted"/>
<reference evidence="2" key="1">
    <citation type="journal article" date="2020" name="New Phytol.">
        <title>Comparative genomics reveals dynamic genome evolution in host specialist ectomycorrhizal fungi.</title>
        <authorList>
            <person name="Lofgren L.A."/>
            <person name="Nguyen N.H."/>
            <person name="Vilgalys R."/>
            <person name="Ruytinx J."/>
            <person name="Liao H.L."/>
            <person name="Branco S."/>
            <person name="Kuo A."/>
            <person name="LaButti K."/>
            <person name="Lipzen A."/>
            <person name="Andreopoulos W."/>
            <person name="Pangilinan J."/>
            <person name="Riley R."/>
            <person name="Hundley H."/>
            <person name="Na H."/>
            <person name="Barry K."/>
            <person name="Grigoriev I.V."/>
            <person name="Stajich J.E."/>
            <person name="Kennedy P.G."/>
        </authorList>
    </citation>
    <scope>NUCLEOTIDE SEQUENCE</scope>
    <source>
        <strain evidence="2">MN1</strain>
    </source>
</reference>
<feature type="compositionally biased region" description="Low complexity" evidence="1">
    <location>
        <begin position="1"/>
        <end position="15"/>
    </location>
</feature>
<sequence length="133" mass="14584">MASHNSNVSESESVSDGVGLSNSQHVSTVSGSGAMPTTAKARAKHRIAALEDELEIMQQERGMKQRKTTYYIAQGRVIHHLVILYASLEDLISENDHRYEDQPEDAATPESHAMWLHRTLAGAAMAAWEVGDP</sequence>
<feature type="compositionally biased region" description="Polar residues" evidence="1">
    <location>
        <begin position="20"/>
        <end position="31"/>
    </location>
</feature>
<organism evidence="2 3">
    <name type="scientific">Suillus subaureus</name>
    <dbReference type="NCBI Taxonomy" id="48587"/>
    <lineage>
        <taxon>Eukaryota</taxon>
        <taxon>Fungi</taxon>
        <taxon>Dikarya</taxon>
        <taxon>Basidiomycota</taxon>
        <taxon>Agaricomycotina</taxon>
        <taxon>Agaricomycetes</taxon>
        <taxon>Agaricomycetidae</taxon>
        <taxon>Boletales</taxon>
        <taxon>Suillineae</taxon>
        <taxon>Suillaceae</taxon>
        <taxon>Suillus</taxon>
    </lineage>
</organism>
<gene>
    <name evidence="2" type="ORF">BJ212DRAFT_1307349</name>
</gene>
<evidence type="ECO:0000313" key="3">
    <source>
        <dbReference type="Proteomes" id="UP000807769"/>
    </source>
</evidence>
<accession>A0A9P7AMF5</accession>
<evidence type="ECO:0000313" key="2">
    <source>
        <dbReference type="EMBL" id="KAG1792387.1"/>
    </source>
</evidence>
<dbReference type="Proteomes" id="UP000807769">
    <property type="component" value="Unassembled WGS sequence"/>
</dbReference>
<keyword evidence="3" id="KW-1185">Reference proteome</keyword>
<dbReference type="EMBL" id="JABBWG010000504">
    <property type="protein sequence ID" value="KAG1792387.1"/>
    <property type="molecule type" value="Genomic_DNA"/>
</dbReference>
<name>A0A9P7AMF5_9AGAM</name>
<dbReference type="AlphaFoldDB" id="A0A9P7AMF5"/>
<evidence type="ECO:0000256" key="1">
    <source>
        <dbReference type="SAM" id="MobiDB-lite"/>
    </source>
</evidence>
<dbReference type="OrthoDB" id="2675068at2759"/>